<dbReference type="EMBL" id="JAVFKY010000004">
    <property type="protein sequence ID" value="KAK5578281.1"/>
    <property type="molecule type" value="Genomic_DNA"/>
</dbReference>
<reference evidence="1 2" key="1">
    <citation type="submission" date="2023-11" db="EMBL/GenBank/DDBJ databases">
        <title>Dfirmibasis_genome.</title>
        <authorList>
            <person name="Edelbroek B."/>
            <person name="Kjellin J."/>
            <person name="Jerlstrom-Hultqvist J."/>
            <person name="Soderbom F."/>
        </authorList>
    </citation>
    <scope>NUCLEOTIDE SEQUENCE [LARGE SCALE GENOMIC DNA]</scope>
    <source>
        <strain evidence="1 2">TNS-C-14</strain>
    </source>
</reference>
<evidence type="ECO:0000313" key="1">
    <source>
        <dbReference type="EMBL" id="KAK5578281.1"/>
    </source>
</evidence>
<organism evidence="1 2">
    <name type="scientific">Dictyostelium firmibasis</name>
    <dbReference type="NCBI Taxonomy" id="79012"/>
    <lineage>
        <taxon>Eukaryota</taxon>
        <taxon>Amoebozoa</taxon>
        <taxon>Evosea</taxon>
        <taxon>Eumycetozoa</taxon>
        <taxon>Dictyostelia</taxon>
        <taxon>Dictyosteliales</taxon>
        <taxon>Dictyosteliaceae</taxon>
        <taxon>Dictyostelium</taxon>
    </lineage>
</organism>
<dbReference type="AlphaFoldDB" id="A0AAN7YQQ5"/>
<keyword evidence="2" id="KW-1185">Reference proteome</keyword>
<gene>
    <name evidence="1" type="ORF">RB653_003237</name>
</gene>
<dbReference type="Proteomes" id="UP001344447">
    <property type="component" value="Unassembled WGS sequence"/>
</dbReference>
<name>A0AAN7YQQ5_9MYCE</name>
<evidence type="ECO:0000313" key="2">
    <source>
        <dbReference type="Proteomes" id="UP001344447"/>
    </source>
</evidence>
<comment type="caution">
    <text evidence="1">The sequence shown here is derived from an EMBL/GenBank/DDBJ whole genome shotgun (WGS) entry which is preliminary data.</text>
</comment>
<accession>A0AAN7YQQ5</accession>
<proteinExistence type="predicted"/>
<sequence length="45" mass="5084">MGNDLLVSYRHISIITVFQNPISLKESMVFNVCIDSTLSKTSSFF</sequence>
<protein>
    <submittedName>
        <fullName evidence="1">Uncharacterized protein</fullName>
    </submittedName>
</protein>